<accession>A0A6M3MCC7</accession>
<dbReference type="AlphaFoldDB" id="A0A6M3MCC7"/>
<name>A0A6M3MCC7_9ZZZZ</name>
<reference evidence="1" key="1">
    <citation type="submission" date="2020-03" db="EMBL/GenBank/DDBJ databases">
        <title>The deep terrestrial virosphere.</title>
        <authorList>
            <person name="Holmfeldt K."/>
            <person name="Nilsson E."/>
            <person name="Simone D."/>
            <person name="Lopez-Fernandez M."/>
            <person name="Wu X."/>
            <person name="de Brujin I."/>
            <person name="Lundin D."/>
            <person name="Andersson A."/>
            <person name="Bertilsson S."/>
            <person name="Dopson M."/>
        </authorList>
    </citation>
    <scope>NUCLEOTIDE SEQUENCE</scope>
    <source>
        <strain evidence="1">MM171B01273</strain>
    </source>
</reference>
<dbReference type="EMBL" id="MT143783">
    <property type="protein sequence ID" value="QJB02432.1"/>
    <property type="molecule type" value="Genomic_DNA"/>
</dbReference>
<proteinExistence type="predicted"/>
<protein>
    <submittedName>
        <fullName evidence="1">Uncharacterized protein</fullName>
    </submittedName>
</protein>
<sequence>MDKRLWLLLIPAGAAVLYFLSKDDEPVNPSAGKEPHLGLFTEQQSNARPETGRTYPDQSDESYCLECIEGHTMLASTEMRHATDRFRAANEMTLGVTDKVRGAIEEMSGIVKDVKDTEDASPEVKEGLNQILDEVRWIRKDYGLAGKGLTTGHGTAEDLNELKSRIQKVQQKAYDLVSKCPTCHIIRN</sequence>
<evidence type="ECO:0000313" key="1">
    <source>
        <dbReference type="EMBL" id="QJB02432.1"/>
    </source>
</evidence>
<gene>
    <name evidence="1" type="ORF">MM171B01273_0008</name>
</gene>
<organism evidence="1">
    <name type="scientific">viral metagenome</name>
    <dbReference type="NCBI Taxonomy" id="1070528"/>
    <lineage>
        <taxon>unclassified sequences</taxon>
        <taxon>metagenomes</taxon>
        <taxon>organismal metagenomes</taxon>
    </lineage>
</organism>